<evidence type="ECO:0000313" key="1">
    <source>
        <dbReference type="EMBL" id="SUJ10491.1"/>
    </source>
</evidence>
<protein>
    <submittedName>
        <fullName evidence="1">Aminobenzoyl-glutamate utilization protein A</fullName>
    </submittedName>
</protein>
<evidence type="ECO:0000313" key="2">
    <source>
        <dbReference type="Proteomes" id="UP000254519"/>
    </source>
</evidence>
<reference evidence="1 2" key="1">
    <citation type="submission" date="2018-06" db="EMBL/GenBank/DDBJ databases">
        <authorList>
            <consortium name="Pathogen Informatics"/>
            <person name="Doyle S."/>
        </authorList>
    </citation>
    <scope>NUCLEOTIDE SEQUENCE [LARGE SCALE GENOMIC DNA]</scope>
    <source>
        <strain evidence="2">ATCC 11859 / DSM 33 / NCIB 8841 / NCTC 4822</strain>
    </source>
</reference>
<dbReference type="Gene3D" id="3.40.630.10">
    <property type="entry name" value="Zn peptidases"/>
    <property type="match status" value="1"/>
</dbReference>
<proteinExistence type="predicted"/>
<dbReference type="RefSeq" id="WP_172481024.1">
    <property type="nucleotide sequence ID" value="NZ_CP038012.1"/>
</dbReference>
<name>A0A380C195_SPOPA</name>
<keyword evidence="2" id="KW-1185">Reference proteome</keyword>
<accession>A0A380C195</accession>
<dbReference type="EMBL" id="UGYZ01000002">
    <property type="protein sequence ID" value="SUJ10491.1"/>
    <property type="molecule type" value="Genomic_DNA"/>
</dbReference>
<dbReference type="Proteomes" id="UP000254519">
    <property type="component" value="Unassembled WGS sequence"/>
</dbReference>
<dbReference type="AlphaFoldDB" id="A0A380C195"/>
<sequence>MQLEEKAVQERGGQATYCIFGTDLPAGHHHEQFDISEDPLLPAVEILFETACQVGRS</sequence>
<organism evidence="1 2">
    <name type="scientific">Sporosarcina pasteurii</name>
    <name type="common">Bacillus pasteurii</name>
    <dbReference type="NCBI Taxonomy" id="1474"/>
    <lineage>
        <taxon>Bacteria</taxon>
        <taxon>Bacillati</taxon>
        <taxon>Bacillota</taxon>
        <taxon>Bacilli</taxon>
        <taxon>Bacillales</taxon>
        <taxon>Caryophanaceae</taxon>
        <taxon>Sporosarcina</taxon>
    </lineage>
</organism>
<gene>
    <name evidence="1" type="primary">abgA</name>
    <name evidence="1" type="ORF">NCTC4822_01975</name>
</gene>